<evidence type="ECO:0000256" key="17">
    <source>
        <dbReference type="PIRSR" id="PIRSR601273-2"/>
    </source>
</evidence>
<evidence type="ECO:0000256" key="16">
    <source>
        <dbReference type="ARBA" id="ARBA00023136"/>
    </source>
</evidence>
<dbReference type="PROSITE" id="PS00367">
    <property type="entry name" value="BH4_AAA_HYDROXYL_1"/>
    <property type="match status" value="1"/>
</dbReference>
<evidence type="ECO:0000256" key="12">
    <source>
        <dbReference type="ARBA" id="ARBA00023002"/>
    </source>
</evidence>
<dbReference type="PRINTS" id="PR00372">
    <property type="entry name" value="FYWHYDRXLASE"/>
</dbReference>
<keyword evidence="11" id="KW-1133">Transmembrane helix</keyword>
<dbReference type="GO" id="GO:0004511">
    <property type="term" value="F:tyrosine 3-monooxygenase activity"/>
    <property type="evidence" value="ECO:0007669"/>
    <property type="project" value="TreeGrafter"/>
</dbReference>
<dbReference type="InterPro" id="IPR002659">
    <property type="entry name" value="Glyco_trans_31"/>
</dbReference>
<dbReference type="GO" id="GO:0016758">
    <property type="term" value="F:hexosyltransferase activity"/>
    <property type="evidence" value="ECO:0007669"/>
    <property type="project" value="InterPro"/>
</dbReference>
<comment type="cofactor">
    <cofactor evidence="1 17">
        <name>Fe(2+)</name>
        <dbReference type="ChEBI" id="CHEBI:29033"/>
    </cofactor>
</comment>
<keyword evidence="6" id="KW-0328">Glycosyltransferase</keyword>
<evidence type="ECO:0000256" key="4">
    <source>
        <dbReference type="ARBA" id="ARBA00008661"/>
    </source>
</evidence>
<keyword evidence="16" id="KW-0472">Membrane</keyword>
<evidence type="ECO:0000256" key="15">
    <source>
        <dbReference type="ARBA" id="ARBA00023034"/>
    </source>
</evidence>
<evidence type="ECO:0000256" key="1">
    <source>
        <dbReference type="ARBA" id="ARBA00001954"/>
    </source>
</evidence>
<dbReference type="InterPro" id="IPR036329">
    <property type="entry name" value="Aro-AA_hydroxylase_C_sf"/>
</dbReference>
<organism evidence="19 20">
    <name type="scientific">Ancylostoma ceylanicum</name>
    <dbReference type="NCBI Taxonomy" id="53326"/>
    <lineage>
        <taxon>Eukaryota</taxon>
        <taxon>Metazoa</taxon>
        <taxon>Ecdysozoa</taxon>
        <taxon>Nematoda</taxon>
        <taxon>Chromadorea</taxon>
        <taxon>Rhabditida</taxon>
        <taxon>Rhabditina</taxon>
        <taxon>Rhabditomorpha</taxon>
        <taxon>Strongyloidea</taxon>
        <taxon>Ancylostomatidae</taxon>
        <taxon>Ancylostomatinae</taxon>
        <taxon>Ancylostoma</taxon>
    </lineage>
</organism>
<comment type="similarity">
    <text evidence="4">Belongs to the glycosyltransferase 31 family.</text>
</comment>
<accession>A0A016RZM2</accession>
<dbReference type="GO" id="GO:0005506">
    <property type="term" value="F:iron ion binding"/>
    <property type="evidence" value="ECO:0007669"/>
    <property type="project" value="InterPro"/>
</dbReference>
<keyword evidence="7" id="KW-0808">Transferase</keyword>
<evidence type="ECO:0000256" key="14">
    <source>
        <dbReference type="ARBA" id="ARBA00023033"/>
    </source>
</evidence>
<dbReference type="STRING" id="53326.A0A016RZM2"/>
<proteinExistence type="inferred from homology"/>
<keyword evidence="14" id="KW-0503">Monooxygenase</keyword>
<dbReference type="Pfam" id="PF00351">
    <property type="entry name" value="Biopterin_H"/>
    <property type="match status" value="1"/>
</dbReference>
<evidence type="ECO:0000256" key="8">
    <source>
        <dbReference type="ARBA" id="ARBA00022692"/>
    </source>
</evidence>
<dbReference type="InterPro" id="IPR007274">
    <property type="entry name" value="Cop_transporter"/>
</dbReference>
<evidence type="ECO:0000313" key="19">
    <source>
        <dbReference type="EMBL" id="EYB83429.1"/>
    </source>
</evidence>
<dbReference type="PANTHER" id="PTHR11473:SF15">
    <property type="entry name" value="TYROSINE 3-MONOOXYGENASE"/>
    <property type="match status" value="1"/>
</dbReference>
<dbReference type="FunFam" id="1.10.800.10:FF:000004">
    <property type="entry name" value="Tyrosine 3-monooxygenase"/>
    <property type="match status" value="1"/>
</dbReference>
<dbReference type="InterPro" id="IPR019774">
    <property type="entry name" value="Aromatic-AA_hydroxylase_C"/>
</dbReference>
<keyword evidence="12" id="KW-0560">Oxidoreductase</keyword>
<evidence type="ECO:0000256" key="13">
    <source>
        <dbReference type="ARBA" id="ARBA00023004"/>
    </source>
</evidence>
<feature type="domain" description="Biopterin-dependent aromatic amino acid hydroxylase family profile" evidence="18">
    <location>
        <begin position="649"/>
        <end position="995"/>
    </location>
</feature>
<keyword evidence="8" id="KW-0812">Transmembrane</keyword>
<name>A0A016RZM2_9BILA</name>
<evidence type="ECO:0000259" key="18">
    <source>
        <dbReference type="PROSITE" id="PS51410"/>
    </source>
</evidence>
<keyword evidence="9 17" id="KW-0479">Metal-binding</keyword>
<feature type="binding site" evidence="17">
    <location>
        <position position="873"/>
    </location>
    <ligand>
        <name>Fe cation</name>
        <dbReference type="ChEBI" id="CHEBI:24875"/>
    </ligand>
</feature>
<sequence>MVLLPFTSVVRSRNYWRQTYASPENQAKFGYSVIFPVGNSADAGVQRRLQVEADSYGDILQAHFVDSYRNLSLKMLSSFRYLSLTFPKEMAVLKVDSDVAWRIHDVVSYIRVRIDNSDTAFHCYRIEGAGPSRSRNDKWYVSMDEYPSHIFPPFCLGWSYIATLPAINYVLQHAHLHKFFWLEDVFITGILNHGRSTGLIDMGHDKFFRTRTNISYFDGAWLLHLRGRDLSIPQVYRLLNEDFRVSLLCRGSELLSQIHMDMSQGSTSQNLQAAGNGEEDPMSRMMFHMGHAETILFSFWRPEDLSGLLLSCAAIVVMCFLVELIRFLRTYNDTQRIPVHEKRLRQAEPACRAAVSLPKNAAPLSRPCLQPFGVHCISIFAAVYLPAIPQSKAQTTTQLPCPTSGFTSSANTPIIHHLASLFLVYFVGLNTLDETYCHDIIICLRTDAIMPSYDTWSEVVSAGYHSPETQPPRCCSGDARRARTTLERLYCHERAHDKTPTETMTTQNANESPRHPRRFSLVHQASYETLLHAGVRRQNTQKHREQLREITRGEQILQQLNDEGVELIWAADKGSIAFTAVLSSSGDLATFVAEVIKAFGSSKIRVSHLETRQEKSGNGWDLLADCDATKEQLISAAASLTQQHVDLTGFALYKKNAMEEVPWFPRHISELDKCSHCITKYDPTTDPRHPGHGDAAYIARRQFLNDHALEYRHGDPIPIVEYTEEEHATWKEVYEKLRGLHETHTCLAYRKNLKLLEDAGVLTSERIPQIRDVNKYLQKRTGFILRPCSGLLSARDFLASLAFRVFQTTTYLRHSGKPHHSPEPDLIHELLGHVPMFADPMVAQMSQDIGLMSLGASDEQIEKLATVYWFIIEFGLCREEGKLKAIGAGLISAYGELMHACSDKPEHRDFDPVTTAVQKYEDSDYQPLYFVAQSIQDALTKLRQYALSMERPFAVIYDPFTRSVETVRSISDLEPAFSRFRMEFSATTHAFDKLNLNKSSK</sequence>
<dbReference type="EMBL" id="JARK01001671">
    <property type="protein sequence ID" value="EYB83429.1"/>
    <property type="molecule type" value="Genomic_DNA"/>
</dbReference>
<keyword evidence="15" id="KW-0333">Golgi apparatus</keyword>
<dbReference type="Gene3D" id="1.10.800.10">
    <property type="entry name" value="Aromatic amino acid hydroxylase"/>
    <property type="match status" value="1"/>
</dbReference>
<protein>
    <recommendedName>
        <fullName evidence="18">Biopterin-dependent aromatic amino acid hydroxylase family profile domain-containing protein</fullName>
    </recommendedName>
</protein>
<evidence type="ECO:0000256" key="11">
    <source>
        <dbReference type="ARBA" id="ARBA00022989"/>
    </source>
</evidence>
<gene>
    <name evidence="19" type="primary">Acey_s0335.g2856</name>
    <name evidence="19" type="synonym">Acey-cat-2</name>
    <name evidence="19" type="ORF">Y032_0335g2856</name>
</gene>
<dbReference type="GO" id="GO:0000139">
    <property type="term" value="C:Golgi membrane"/>
    <property type="evidence" value="ECO:0007669"/>
    <property type="project" value="UniProtKB-SubCell"/>
</dbReference>
<dbReference type="OrthoDB" id="983542at2759"/>
<feature type="binding site" evidence="17">
    <location>
        <position position="833"/>
    </location>
    <ligand>
        <name>Fe cation</name>
        <dbReference type="ChEBI" id="CHEBI:24875"/>
    </ligand>
</feature>
<dbReference type="InterPro" id="IPR036951">
    <property type="entry name" value="ArAA_hydroxylase_sf"/>
</dbReference>
<dbReference type="GO" id="GO:0030424">
    <property type="term" value="C:axon"/>
    <property type="evidence" value="ECO:0007669"/>
    <property type="project" value="TreeGrafter"/>
</dbReference>
<dbReference type="PANTHER" id="PTHR11473">
    <property type="entry name" value="AROMATIC AMINO ACID HYDROXYLASE"/>
    <property type="match status" value="1"/>
</dbReference>
<keyword evidence="13 17" id="KW-0408">Iron</keyword>
<comment type="caution">
    <text evidence="19">The sequence shown here is derived from an EMBL/GenBank/DDBJ whole genome shotgun (WGS) entry which is preliminary data.</text>
</comment>
<evidence type="ECO:0000256" key="6">
    <source>
        <dbReference type="ARBA" id="ARBA00022676"/>
    </source>
</evidence>
<dbReference type="SUPFAM" id="SSF56534">
    <property type="entry name" value="Aromatic aminoacid monoxygenases, catalytic and oligomerization domains"/>
    <property type="match status" value="1"/>
</dbReference>
<dbReference type="InterPro" id="IPR001273">
    <property type="entry name" value="ArAA_hydroxylase"/>
</dbReference>
<reference evidence="20" key="1">
    <citation type="journal article" date="2015" name="Nat. Genet.">
        <title>The genome and transcriptome of the zoonotic hookworm Ancylostoma ceylanicum identify infection-specific gene families.</title>
        <authorList>
            <person name="Schwarz E.M."/>
            <person name="Hu Y."/>
            <person name="Antoshechkin I."/>
            <person name="Miller M.M."/>
            <person name="Sternberg P.W."/>
            <person name="Aroian R.V."/>
        </authorList>
    </citation>
    <scope>NUCLEOTIDE SEQUENCE</scope>
    <source>
        <strain evidence="20">HY135</strain>
    </source>
</reference>
<evidence type="ECO:0000256" key="3">
    <source>
        <dbReference type="ARBA" id="ARBA00004496"/>
    </source>
</evidence>
<evidence type="ECO:0000256" key="7">
    <source>
        <dbReference type="ARBA" id="ARBA00022679"/>
    </source>
</evidence>
<dbReference type="Proteomes" id="UP000024635">
    <property type="component" value="Unassembled WGS sequence"/>
</dbReference>
<evidence type="ECO:0000313" key="20">
    <source>
        <dbReference type="Proteomes" id="UP000024635"/>
    </source>
</evidence>
<evidence type="ECO:0000256" key="9">
    <source>
        <dbReference type="ARBA" id="ARBA00022723"/>
    </source>
</evidence>
<dbReference type="AlphaFoldDB" id="A0A016RZM2"/>
<keyword evidence="10" id="KW-0735">Signal-anchor</keyword>
<dbReference type="GO" id="GO:0006585">
    <property type="term" value="P:dopamine biosynthetic process from tyrosine"/>
    <property type="evidence" value="ECO:0007669"/>
    <property type="project" value="TreeGrafter"/>
</dbReference>
<dbReference type="Pfam" id="PF04145">
    <property type="entry name" value="Ctr"/>
    <property type="match status" value="1"/>
</dbReference>
<comment type="similarity">
    <text evidence="5">Belongs to the biopterin-dependent aromatic amino acid hydroxylase family.</text>
</comment>
<dbReference type="PROSITE" id="PS51410">
    <property type="entry name" value="BH4_AAA_HYDROXYL_2"/>
    <property type="match status" value="1"/>
</dbReference>
<evidence type="ECO:0000256" key="2">
    <source>
        <dbReference type="ARBA" id="ARBA00004323"/>
    </source>
</evidence>
<feature type="binding site" evidence="17">
    <location>
        <position position="828"/>
    </location>
    <ligand>
        <name>Fe cation</name>
        <dbReference type="ChEBI" id="CHEBI:24875"/>
    </ligand>
</feature>
<evidence type="ECO:0000256" key="10">
    <source>
        <dbReference type="ARBA" id="ARBA00022968"/>
    </source>
</evidence>
<comment type="subcellular location">
    <subcellularLocation>
        <location evidence="3">Cytoplasm</location>
    </subcellularLocation>
    <subcellularLocation>
        <location evidence="2">Golgi apparatus membrane</location>
        <topology evidence="2">Single-pass type II membrane protein</topology>
    </subcellularLocation>
</comment>
<dbReference type="InterPro" id="IPR018301">
    <property type="entry name" value="ArAA_hydroxylase_Fe/CU_BS"/>
</dbReference>
<dbReference type="Pfam" id="PF01762">
    <property type="entry name" value="Galactosyl_T"/>
    <property type="match status" value="1"/>
</dbReference>
<keyword evidence="20" id="KW-1185">Reference proteome</keyword>
<evidence type="ECO:0000256" key="5">
    <source>
        <dbReference type="ARBA" id="ARBA00009712"/>
    </source>
</evidence>
<dbReference type="GO" id="GO:0043204">
    <property type="term" value="C:perikaryon"/>
    <property type="evidence" value="ECO:0007669"/>
    <property type="project" value="TreeGrafter"/>
</dbReference>
<dbReference type="GO" id="GO:0005375">
    <property type="term" value="F:copper ion transmembrane transporter activity"/>
    <property type="evidence" value="ECO:0007669"/>
    <property type="project" value="InterPro"/>
</dbReference>